<evidence type="ECO:0000256" key="4">
    <source>
        <dbReference type="ARBA" id="ARBA00023026"/>
    </source>
</evidence>
<reference evidence="9 10" key="1">
    <citation type="submission" date="2020-04" db="EMBL/GenBank/DDBJ databases">
        <title>Molecular characterization of pseudomonads from Agaricus bisporus reveal novel blotch 2 pathogens in Western Europe.</title>
        <authorList>
            <person name="Taparia T."/>
            <person name="Krijger M."/>
            <person name="Haynes E."/>
            <person name="Elpinstone J.G."/>
            <person name="Noble R."/>
            <person name="Van Der Wolf J."/>
        </authorList>
    </citation>
    <scope>NUCLEOTIDE SEQUENCE [LARGE SCALE GENOMIC DNA]</scope>
    <source>
        <strain evidence="9 10">P7774</strain>
    </source>
</reference>
<keyword evidence="10" id="KW-1185">Reference proteome</keyword>
<evidence type="ECO:0000256" key="3">
    <source>
        <dbReference type="ARBA" id="ARBA00022913"/>
    </source>
</evidence>
<dbReference type="NCBIfam" id="TIGR01901">
    <property type="entry name" value="adhes_NPXG"/>
    <property type="match status" value="1"/>
</dbReference>
<dbReference type="SMART" id="SM00507">
    <property type="entry name" value="HNHc"/>
    <property type="match status" value="1"/>
</dbReference>
<dbReference type="Gene3D" id="2.160.20.10">
    <property type="entry name" value="Single-stranded right-handed beta-helix, Pectin lyase-like"/>
    <property type="match status" value="1"/>
</dbReference>
<dbReference type="NCBIfam" id="TIGR01731">
    <property type="entry name" value="fil_hemag_20aa"/>
    <property type="match status" value="15"/>
</dbReference>
<dbReference type="EMBL" id="JACARY010000048">
    <property type="protein sequence ID" value="NWD97070.1"/>
    <property type="molecule type" value="Genomic_DNA"/>
</dbReference>
<dbReference type="InterPro" id="IPR002711">
    <property type="entry name" value="HNH"/>
</dbReference>
<evidence type="ECO:0000313" key="9">
    <source>
        <dbReference type="EMBL" id="NWD97070.1"/>
    </source>
</evidence>
<feature type="compositionally biased region" description="Basic and acidic residues" evidence="6">
    <location>
        <begin position="1621"/>
        <end position="1630"/>
    </location>
</feature>
<dbReference type="SMART" id="SM00912">
    <property type="entry name" value="Haemagg_act"/>
    <property type="match status" value="1"/>
</dbReference>
<dbReference type="Proteomes" id="UP000572863">
    <property type="component" value="Unassembled WGS sequence"/>
</dbReference>
<evidence type="ECO:0000256" key="6">
    <source>
        <dbReference type="SAM" id="MobiDB-lite"/>
    </source>
</evidence>
<evidence type="ECO:0000256" key="5">
    <source>
        <dbReference type="ARBA" id="ARBA00024043"/>
    </source>
</evidence>
<keyword evidence="4" id="KW-0843">Virulence</keyword>
<dbReference type="SUPFAM" id="SSF51126">
    <property type="entry name" value="Pectin lyase-like"/>
    <property type="match status" value="1"/>
</dbReference>
<dbReference type="InterPro" id="IPR006914">
    <property type="entry name" value="VENN_dom"/>
</dbReference>
<proteinExistence type="inferred from homology"/>
<dbReference type="Pfam" id="PF13332">
    <property type="entry name" value="Fil_haemagg_2"/>
    <property type="match status" value="3"/>
</dbReference>
<organism evidence="9 10">
    <name type="scientific">Pseudomonas reactans</name>
    <dbReference type="NCBI Taxonomy" id="117680"/>
    <lineage>
        <taxon>Bacteria</taxon>
        <taxon>Pseudomonadati</taxon>
        <taxon>Pseudomonadota</taxon>
        <taxon>Gammaproteobacteria</taxon>
        <taxon>Pseudomonadales</taxon>
        <taxon>Pseudomonadaceae</taxon>
        <taxon>Pseudomonas</taxon>
    </lineage>
</organism>
<evidence type="ECO:0000259" key="7">
    <source>
        <dbReference type="SMART" id="SM00507"/>
    </source>
</evidence>
<gene>
    <name evidence="9" type="ORF">HX871_21825</name>
</gene>
<dbReference type="InterPro" id="IPR025157">
    <property type="entry name" value="Hemagglutinin_rpt"/>
</dbReference>
<comment type="caution">
    <text evidence="9">The sequence shown here is derived from an EMBL/GenBank/DDBJ whole genome shotgun (WGS) entry which is preliminary data.</text>
</comment>
<dbReference type="InterPro" id="IPR011050">
    <property type="entry name" value="Pectin_lyase_fold/virulence"/>
</dbReference>
<evidence type="ECO:0000256" key="1">
    <source>
        <dbReference type="ARBA" id="ARBA00004219"/>
    </source>
</evidence>
<dbReference type="RefSeq" id="WP_177061049.1">
    <property type="nucleotide sequence ID" value="NZ_JACARY010000048.1"/>
</dbReference>
<name>A0ABX2R2U3_9PSED</name>
<dbReference type="InterPro" id="IPR012334">
    <property type="entry name" value="Pectin_lyas_fold"/>
</dbReference>
<evidence type="ECO:0000313" key="10">
    <source>
        <dbReference type="Proteomes" id="UP000572863"/>
    </source>
</evidence>
<feature type="region of interest" description="Disordered" evidence="6">
    <location>
        <begin position="1619"/>
        <end position="1641"/>
    </location>
</feature>
<feature type="domain" description="HNH nuclease" evidence="7">
    <location>
        <begin position="2704"/>
        <end position="2752"/>
    </location>
</feature>
<accession>A0ABX2R2U3</accession>
<dbReference type="Pfam" id="PF04829">
    <property type="entry name" value="PT-VENN"/>
    <property type="match status" value="1"/>
</dbReference>
<sequence length="2776" mass="285857">MDVRPAAALKSLTQRGLALVLANALFWQPLLANADGIVVSGPGTTLGQAGNGVPVVNIATPNGSGLSHNQFKDYNVGPNGVILNNATGALQNTQLGGIIIGNPNLKGGAANVILNEVNGGSPSQLRGYTEVAGQSAKVIVANPYGISCNGCGFINTPNVTLTTGKPVIDKVGRLDHYQVDGGAVTIDGKGLNASNVDRFEIITRSAKINAQINARELTVIAGRNDVDAQSLKTTVRADDGSAKPELAIDSSALGGMYAGAIKLVGTEAGVGVKLDGTLAASGGDIQLDANGHLSMAQAASSGAVDIKAASLETKGPVYAGTTLKAQTKGELKNRKTLAARDSITLASNGQLTNSGIIEAGVNADNTRNAGGDVTLDSQNITNTGRVIANRTLTATAAQTLDNQGATMSAKQALSVTAARVDNRNKGQLLSDGAQTLNVSGLLDNSQGGIIDSTGAFALYGNRLDNSAGNLTGASSITVDLLGDLINRNGKLASVGPLLVQRAVHVDNQGGKLASQGLLTLFANSVDNQSSGTLAANDGLALTTTGLLQNGGNGLIHSEKAGLTITAGTLENNDGRIAAKAGDAVIDATDFNNGSGTLLARDRVRLSGLNVDNGGEIAANQIDLKLQGALTNRGLIESATTLDVDAASLTNSGQMRAVGQAGKTRYAIGGLLNNSGSLETANDQLSLAAGTFQNTGGKVLHVGTGVLDLSGISLDDVGGSLVTHGDLTLDKTRWTNSTAIQAGRLTVNVDNLNQTATGKLLGTRAVVGKGLDWTVGGTVASQGSLDLSVGNLLNDHGLIFSGGDMNLRVDRLKNLAASIYAMGNLRVDRDGQGGLASSIINSSGTIESERNLALAASTIDNIRTVLTTESGIYSASITPVACIDGVTGGDCEGGKQNRPFQITQRDHFIVTNATAGASITSGANMQLTGGTLLNSSSSIATGGDMTVRVDQLTNVGLVTHDTQYDRVFSSERERKPAGWYREAAAFTARYSAGKNMDGVEAAMAAFIGKMESEKTALRKTTQLMVPDQSYAAVIQAGGAVAVSAQEGIDNRVVKRGYTYVGSGANTNAPGFSTEISLNPQLPPDVAQQQVNPLGLPGFNLPTGENGLFHLNDGKGVNGLPTSQFAANPHKYLIETNPLLTDMRQFLSSDYMLTKLGYDPDTAQRRLGDGFYEQRLIQQAVLARTGQRFIDGQTSDADLFKHLMDNAIGSKSALNLAVGVSLTAEQVAALTHDIVWLENATVAGQQVLVPVLYLAQASNRLAPNGALISGSDVNLITGKNLNNAGTLRATGSLLANVGGNLTNSGLMEAGGRLDLLSGNNLSNRAGGVISAGNVNLAAGADLLNERSVTTHESVSSYRTERSDFVDSAARIESANDLTLQAGGNFNSVGGVLKSGADTTVKAVGDVNITASKTLDSGAIGNRSSFTTIAQQGSVVDAGRDLHVIGGRDISAVASQVEAKRDVNLIAIRDLSAIAAANEQHSTVNTKKVKSIEDHAQQVSSVIKAGGDATLSAGQNLQLVASQVNAGNEAYLVSGKNLDLKAAANQDYSFYSKTKKTAQGKKFRLDETDAVNNVGSLVSAGKNSTVVAGENLLLAGSAVTAEKGATQLVAGQDVNILAVSNADSARHERKESKSSWGGLKSSKVQDKVDEKRTTALGSMVSGETVTVAAKRDATVTGSNLVSTGDLAVQAGRDLTIDAAQNTFARTDMHKEKNRDLTGVLTGNKLGLDDMTGNQKLYINSSKHNGTANEMTLTGSTIGSSAGNVSLTAGRELKVVASDLVSTKNMELSGANVTVTSGVETASQTSKDSSKSLAVGRVIAGTVVDTANSIRDAAEAARSSDDPRLKAVKIAQAALSMYNLNNQAGDLAKQSTGFKDKTGGSAGNGSFIKIGTELANTRTKNSSEYTAQTAHQSNLNAGGKLSIIAAGDAPGTVGDLTITGSTLKADSTLLSAKNNILMQSAENTTDRKNDGSRNRTAIGASFNIGEQNGFTIDLGAQTAKNLGSGGSVTQVNTTLDTGSLVLRSGQDTSLIGAQVRADRIDANIGGNLNILSRQDTETSKSKQNSAGFGASICIPPICYGSPVTASANLAASKMNSDYQAVTDQSGFFAGKGGYTIDVAKNTTLQGAVIASEAAADRNLLLTDRLLVSDIKNKSEIKSQSAGVSVSGSYSSGASTLTPGALYGMSLNDSDHSYTRSAVSEGTIVVRNPEGAGDLVGLNRDTANANQRLDKPDEKAMQERMDLIKSSMELTKGIGDAIAAARIKAANDPDSDVSKATRQKLIEDGISNPTPEQVSQRAQKDYGVGSSFQKASQAVTAVVQAAMGGSVGGALAGAAAPYLAQEIKLKTEGDPYANLMAHAVLGAVLARAGGNSALAGAAGAVAAEKTAQLIKESLYGGVSNENLSEAQKQTISSLSTLAAGLSGSLVGKDALNAVAAAQVGKNAVENNLLANKYGVKKLDKASLELYEKLKEADIGSIDDLQKRYKGCAGEGACERDIRNEYRNQENEAGKKLLGLYQIGKLTRDEYNVFVADYSIAMLEGVKEGQRNGEGAGFLDIYSLSGADWAPAGVIGNPYVDAIRASEKIAEWKRQGLSDEKIVTRAQLDGLIGSNLAPVDVPGVINLVDNGASREEVLKFAAAIALGKALGGTKGTGTGKAPYTSTVSPDAEAGMPYAHPVKESGAKDAVPQIKAGAAGGETAGKAFPQAVKDAAKAENPRSTCVYCRIDGTGTQVDHAIPKARGGDATLENAQMACPHCNASKGARDFPVNPPPGYRGEWPPSHW</sequence>
<dbReference type="InterPro" id="IPR008638">
    <property type="entry name" value="FhaB/CdiA-like_TPS"/>
</dbReference>
<evidence type="ECO:0000259" key="8">
    <source>
        <dbReference type="SMART" id="SM00912"/>
    </source>
</evidence>
<dbReference type="CDD" id="cd00085">
    <property type="entry name" value="HNHc"/>
    <property type="match status" value="1"/>
</dbReference>
<dbReference type="InterPro" id="IPR003615">
    <property type="entry name" value="HNH_nuc"/>
</dbReference>
<dbReference type="InterPro" id="IPR010069">
    <property type="entry name" value="CdiA_FHA1_rpt"/>
</dbReference>
<keyword evidence="2" id="KW-0800">Toxin</keyword>
<feature type="domain" description="Filamentous haemagglutinin FhaB/tRNA nuclease CdiA-like TPS" evidence="8">
    <location>
        <begin position="50"/>
        <end position="171"/>
    </location>
</feature>
<keyword evidence="3" id="KW-1266">Target cell cytoplasm</keyword>
<comment type="similarity">
    <text evidence="5">In the N-terminal section; belongs to the CdiA toxin family.</text>
</comment>
<dbReference type="Gene3D" id="1.10.30.50">
    <property type="match status" value="1"/>
</dbReference>
<protein>
    <submittedName>
        <fullName evidence="9">Hemagglutinin repeat-containing protein</fullName>
    </submittedName>
</protein>
<evidence type="ECO:0000256" key="2">
    <source>
        <dbReference type="ARBA" id="ARBA00022656"/>
    </source>
</evidence>
<dbReference type="Pfam" id="PF01844">
    <property type="entry name" value="HNH"/>
    <property type="match status" value="1"/>
</dbReference>
<dbReference type="Pfam" id="PF05860">
    <property type="entry name" value="TPS"/>
    <property type="match status" value="1"/>
</dbReference>
<comment type="subcellular location">
    <subcellularLocation>
        <location evidence="1">Target cell</location>
        <location evidence="1">Target cell cytoplasm</location>
    </subcellularLocation>
</comment>